<dbReference type="InterPro" id="IPR036390">
    <property type="entry name" value="WH_DNA-bd_sf"/>
</dbReference>
<gene>
    <name evidence="5" type="ORF">LVJ83_01985</name>
</gene>
<feature type="domain" description="HTH hxlR-type" evidence="4">
    <location>
        <begin position="19"/>
        <end position="118"/>
    </location>
</feature>
<evidence type="ECO:0000256" key="1">
    <source>
        <dbReference type="ARBA" id="ARBA00023015"/>
    </source>
</evidence>
<dbReference type="InterPro" id="IPR036388">
    <property type="entry name" value="WH-like_DNA-bd_sf"/>
</dbReference>
<accession>A0ABY4DTT2</accession>
<sequence>MKAECLTDNVRLGDKVYPCTVSMAMDLVGGKWKTVILYHLQSGEKRFGELRKALVSVTEMTLSLQLKQLERDGLIERQVYGVKPPLKVVYRLTPFGETFIPVLAAITRWGNQVAAEQGNFAVAENARL</sequence>
<dbReference type="PROSITE" id="PS51118">
    <property type="entry name" value="HTH_HXLR"/>
    <property type="match status" value="1"/>
</dbReference>
<dbReference type="Proteomes" id="UP000829817">
    <property type="component" value="Chromosome"/>
</dbReference>
<proteinExistence type="predicted"/>
<protein>
    <submittedName>
        <fullName evidence="5">Helix-turn-helix transcriptional regulator</fullName>
    </submittedName>
</protein>
<keyword evidence="6" id="KW-1185">Reference proteome</keyword>
<evidence type="ECO:0000313" key="6">
    <source>
        <dbReference type="Proteomes" id="UP000829817"/>
    </source>
</evidence>
<reference evidence="5 6" key="1">
    <citation type="journal article" date="2022" name="Res Sq">
        <title>Evolution of multicellular longitudinally dividing oral cavity symbionts (Neisseriaceae).</title>
        <authorList>
            <person name="Nyongesa S."/>
            <person name="Weber P."/>
            <person name="Bernet E."/>
            <person name="Pullido F."/>
            <person name="Nieckarz M."/>
            <person name="Delaby M."/>
            <person name="Nieves C."/>
            <person name="Viehboeck T."/>
            <person name="Krause N."/>
            <person name="Rivera-Millot A."/>
            <person name="Nakamura A."/>
            <person name="Vischer N."/>
            <person name="VanNieuwenhze M."/>
            <person name="Brun Y."/>
            <person name="Cava F."/>
            <person name="Bulgheresi S."/>
            <person name="Veyrier F."/>
        </authorList>
    </citation>
    <scope>NUCLEOTIDE SEQUENCE [LARGE SCALE GENOMIC DNA]</scope>
    <source>
        <strain evidence="5 6">CCUG 63373m</strain>
    </source>
</reference>
<keyword evidence="1" id="KW-0805">Transcription regulation</keyword>
<name>A0ABY4DTT2_9NEIS</name>
<dbReference type="SUPFAM" id="SSF46785">
    <property type="entry name" value="Winged helix' DNA-binding domain"/>
    <property type="match status" value="1"/>
</dbReference>
<organism evidence="5 6">
    <name type="scientific">Uruburuella testudinis</name>
    <dbReference type="NCBI Taxonomy" id="1282863"/>
    <lineage>
        <taxon>Bacteria</taxon>
        <taxon>Pseudomonadati</taxon>
        <taxon>Pseudomonadota</taxon>
        <taxon>Betaproteobacteria</taxon>
        <taxon>Neisseriales</taxon>
        <taxon>Neisseriaceae</taxon>
        <taxon>Uruburuella</taxon>
    </lineage>
</organism>
<dbReference type="CDD" id="cd00090">
    <property type="entry name" value="HTH_ARSR"/>
    <property type="match status" value="1"/>
</dbReference>
<evidence type="ECO:0000313" key="5">
    <source>
        <dbReference type="EMBL" id="UOO82271.1"/>
    </source>
</evidence>
<dbReference type="EMBL" id="CP091508">
    <property type="protein sequence ID" value="UOO82271.1"/>
    <property type="molecule type" value="Genomic_DNA"/>
</dbReference>
<dbReference type="Gene3D" id="1.10.10.10">
    <property type="entry name" value="Winged helix-like DNA-binding domain superfamily/Winged helix DNA-binding domain"/>
    <property type="match status" value="1"/>
</dbReference>
<evidence type="ECO:0000259" key="4">
    <source>
        <dbReference type="PROSITE" id="PS51118"/>
    </source>
</evidence>
<dbReference type="RefSeq" id="WP_244785811.1">
    <property type="nucleotide sequence ID" value="NZ_CP091508.1"/>
</dbReference>
<dbReference type="Pfam" id="PF01638">
    <property type="entry name" value="HxlR"/>
    <property type="match status" value="1"/>
</dbReference>
<keyword evidence="2" id="KW-0238">DNA-binding</keyword>
<dbReference type="PANTHER" id="PTHR33204:SF29">
    <property type="entry name" value="TRANSCRIPTIONAL REGULATOR"/>
    <property type="match status" value="1"/>
</dbReference>
<dbReference type="InterPro" id="IPR011991">
    <property type="entry name" value="ArsR-like_HTH"/>
</dbReference>
<evidence type="ECO:0000256" key="3">
    <source>
        <dbReference type="ARBA" id="ARBA00023163"/>
    </source>
</evidence>
<evidence type="ECO:0000256" key="2">
    <source>
        <dbReference type="ARBA" id="ARBA00023125"/>
    </source>
</evidence>
<keyword evidence="3" id="KW-0804">Transcription</keyword>
<dbReference type="PANTHER" id="PTHR33204">
    <property type="entry name" value="TRANSCRIPTIONAL REGULATOR, MARR FAMILY"/>
    <property type="match status" value="1"/>
</dbReference>
<dbReference type="InterPro" id="IPR002577">
    <property type="entry name" value="HTH_HxlR"/>
</dbReference>